<dbReference type="EC" id="2.4.-.-" evidence="5"/>
<organism evidence="5 6">
    <name type="scientific">Roseovarius rhodophyticola</name>
    <dbReference type="NCBI Taxonomy" id="3080827"/>
    <lineage>
        <taxon>Bacteria</taxon>
        <taxon>Pseudomonadati</taxon>
        <taxon>Pseudomonadota</taxon>
        <taxon>Alphaproteobacteria</taxon>
        <taxon>Rhodobacterales</taxon>
        <taxon>Roseobacteraceae</taxon>
        <taxon>Roseovarius</taxon>
    </lineage>
</organism>
<dbReference type="SUPFAM" id="SSF53448">
    <property type="entry name" value="Nucleotide-diphospho-sugar transferases"/>
    <property type="match status" value="1"/>
</dbReference>
<name>A0ABZ2TMY9_9RHOB</name>
<dbReference type="Gene3D" id="3.90.550.10">
    <property type="entry name" value="Spore Coat Polysaccharide Biosynthesis Protein SpsA, Chain A"/>
    <property type="match status" value="1"/>
</dbReference>
<proteinExistence type="inferred from homology"/>
<evidence type="ECO:0000256" key="3">
    <source>
        <dbReference type="ARBA" id="ARBA00022679"/>
    </source>
</evidence>
<evidence type="ECO:0000256" key="2">
    <source>
        <dbReference type="ARBA" id="ARBA00022676"/>
    </source>
</evidence>
<dbReference type="RefSeq" id="WP_317056220.1">
    <property type="nucleotide sequence ID" value="NZ_CP146606.1"/>
</dbReference>
<evidence type="ECO:0000259" key="4">
    <source>
        <dbReference type="Pfam" id="PF00535"/>
    </source>
</evidence>
<dbReference type="Gene3D" id="3.40.50.2000">
    <property type="entry name" value="Glycogen Phosphorylase B"/>
    <property type="match status" value="1"/>
</dbReference>
<evidence type="ECO:0000313" key="5">
    <source>
        <dbReference type="EMBL" id="WYK19523.1"/>
    </source>
</evidence>
<sequence length="848" mass="92979">MLRSLRQAFIRYSHEHGSLQRQGHALVNPRGQTVGHVDRIALRRGRIEVEGWVDASHVSLVCGAELCAKAPDIHRPDVVQAYGDAVGPTPGFLLDLPFDSQACFLVCSTDTQELSVKLEGFTDQTLARMRRGLFMPFLIACVRSVPAYLRWRLRQNPEDRADVKKQLGLGHETPNSYMTPFLFAADASAGDTPTADLGKEQVTIIVPVFNALDLLPEVLTRVLCHTDLPFELILIEDCSTDPKVRPYLRNWYKGCAPAVQSHIHLLENDTNLGFIGSVNRAFKHALKLGHHVILLNSDAFVPKDWASRLVRPLIEHLRVASVTPMSNDAEIFNAPVICCGAPLKEGVIDRVDAVARRFVPDAALADAPTGVGFCMAMHKDALRAVPSFDQVFAPGYGEEVDWCQKVAKKGWRHLGHGGVFVEHRSGTSFGSSKKAKLVAAHNQIVSRRYPYYDQSVQDFIEHDPLAAPRLALALAWVAEQCEGPVPVYLGHTLGGGAEFYLKRRVDQDLQQGGVALVLRAGAKGAWQVELHTAHGMTRGVTTSTRFLRRLVGLLPRRRVVYSCGVGAEDLTELPDLLIDLAAGSASELDILFHDYLPLSPSYTLLDSDGRYALTHDIRDSAHTYCCPDGRVVSLADWRRTWGKALLHADRLIVFSDSSRKIVAEVFPDSSAKIMVTPHAVALKQRRMVPGVDTDGKPVIGVLGAIGVQKGAKVLQELSHALDQSREARLVLIGYMDPAYPLAGTAHVHGPYEVRDVPALAKRYGVSCWFIPSIWPETFSYTTHEALATGLPVWSFDLGAQADAIRRASVQSGQGGCLPLDHEATNPALILSTLLSPHKTVQCPQSQSA</sequence>
<gene>
    <name evidence="5" type="ORF">RZS32_006580</name>
</gene>
<keyword evidence="6" id="KW-1185">Reference proteome</keyword>
<dbReference type="InterPro" id="IPR029044">
    <property type="entry name" value="Nucleotide-diphossugar_trans"/>
</dbReference>
<dbReference type="Pfam" id="PF00535">
    <property type="entry name" value="Glycos_transf_2"/>
    <property type="match status" value="1"/>
</dbReference>
<evidence type="ECO:0000256" key="1">
    <source>
        <dbReference type="ARBA" id="ARBA00006739"/>
    </source>
</evidence>
<protein>
    <submittedName>
        <fullName evidence="5">Glycosyltransferase</fullName>
        <ecNumber evidence="5">2.4.-.-</ecNumber>
    </submittedName>
</protein>
<dbReference type="Proteomes" id="UP001281305">
    <property type="component" value="Chromosome"/>
</dbReference>
<keyword evidence="2 5" id="KW-0328">Glycosyltransferase</keyword>
<evidence type="ECO:0000313" key="6">
    <source>
        <dbReference type="Proteomes" id="UP001281305"/>
    </source>
</evidence>
<feature type="domain" description="Glycosyltransferase 2-like" evidence="4">
    <location>
        <begin position="203"/>
        <end position="331"/>
    </location>
</feature>
<accession>A0ABZ2TMY9</accession>
<dbReference type="PANTHER" id="PTHR43179">
    <property type="entry name" value="RHAMNOSYLTRANSFERASE WBBL"/>
    <property type="match status" value="1"/>
</dbReference>
<dbReference type="SUPFAM" id="SSF53756">
    <property type="entry name" value="UDP-Glycosyltransferase/glycogen phosphorylase"/>
    <property type="match status" value="1"/>
</dbReference>
<dbReference type="GO" id="GO:0016757">
    <property type="term" value="F:glycosyltransferase activity"/>
    <property type="evidence" value="ECO:0007669"/>
    <property type="project" value="UniProtKB-KW"/>
</dbReference>
<reference evidence="5 6" key="1">
    <citation type="submission" date="2024-02" db="EMBL/GenBank/DDBJ databases">
        <title>Roseovarius strain W115 nov., isolated from a marine algae.</title>
        <authorList>
            <person name="Lee M.W."/>
            <person name="Lee J.K."/>
            <person name="Kim J.M."/>
            <person name="Choi D.G."/>
            <person name="Baek J.H."/>
            <person name="Bayburt H."/>
            <person name="Jung J.J."/>
            <person name="Han D.M."/>
            <person name="Jeon C.O."/>
        </authorList>
    </citation>
    <scope>NUCLEOTIDE SEQUENCE [LARGE SCALE GENOMIC DNA]</scope>
    <source>
        <strain evidence="5 6">W115</strain>
    </source>
</reference>
<dbReference type="EMBL" id="CP146606">
    <property type="protein sequence ID" value="WYK19523.1"/>
    <property type="molecule type" value="Genomic_DNA"/>
</dbReference>
<dbReference type="InterPro" id="IPR001173">
    <property type="entry name" value="Glyco_trans_2-like"/>
</dbReference>
<dbReference type="PANTHER" id="PTHR43179:SF12">
    <property type="entry name" value="GALACTOFURANOSYLTRANSFERASE GLFT2"/>
    <property type="match status" value="1"/>
</dbReference>
<keyword evidence="3 5" id="KW-0808">Transferase</keyword>
<comment type="similarity">
    <text evidence="1">Belongs to the glycosyltransferase 2 family.</text>
</comment>